<feature type="compositionally biased region" description="Acidic residues" evidence="1">
    <location>
        <begin position="75"/>
        <end position="86"/>
    </location>
</feature>
<feature type="region of interest" description="Disordered" evidence="1">
    <location>
        <begin position="138"/>
        <end position="257"/>
    </location>
</feature>
<evidence type="ECO:0000256" key="1">
    <source>
        <dbReference type="SAM" id="MobiDB-lite"/>
    </source>
</evidence>
<dbReference type="AlphaFoldDB" id="A0A9N8PI71"/>
<feature type="compositionally biased region" description="Basic residues" evidence="1">
    <location>
        <begin position="45"/>
        <end position="71"/>
    </location>
</feature>
<evidence type="ECO:0000313" key="3">
    <source>
        <dbReference type="Proteomes" id="UP000716446"/>
    </source>
</evidence>
<feature type="compositionally biased region" description="Basic and acidic residues" evidence="1">
    <location>
        <begin position="97"/>
        <end position="110"/>
    </location>
</feature>
<feature type="compositionally biased region" description="Basic and acidic residues" evidence="1">
    <location>
        <begin position="236"/>
        <end position="257"/>
    </location>
</feature>
<dbReference type="Proteomes" id="UP000716446">
    <property type="component" value="Unassembled WGS sequence"/>
</dbReference>
<protein>
    <submittedName>
        <fullName evidence="2">Uncharacterized protein</fullName>
    </submittedName>
</protein>
<keyword evidence="3" id="KW-1185">Reference proteome</keyword>
<sequence length="257" mass="30564">MPSLTNILLHSIAYMAEKFPDKWMEKIPYYRAREEEMEEEEREARRRARKDKEKRRHSHSHKRSGSHHRARHFDDDEQSDSYDDEEYDRRDRRRHRSLDGRRQQPKDRSTYRRSYNPADYVPVDRYGYAVQPPVNGRTVVNGPMPGATPATTSFTNGSRPTSTSGPIPGYVPYAHVYNKPAQSQHAPYGRDARDSPRSSSDRFDRKDYRTEPRGERYEFIFRRGSEPETDTILRYNDSHDYESSDDAKYRRRSSRYD</sequence>
<name>A0A9N8PI71_9PEZI</name>
<evidence type="ECO:0000313" key="2">
    <source>
        <dbReference type="EMBL" id="CAD0096645.1"/>
    </source>
</evidence>
<feature type="compositionally biased region" description="Basic and acidic residues" evidence="1">
    <location>
        <begin position="188"/>
        <end position="226"/>
    </location>
</feature>
<proteinExistence type="predicted"/>
<comment type="caution">
    <text evidence="2">The sequence shown here is derived from an EMBL/GenBank/DDBJ whole genome shotgun (WGS) entry which is preliminary data.</text>
</comment>
<feature type="compositionally biased region" description="Polar residues" evidence="1">
    <location>
        <begin position="149"/>
        <end position="165"/>
    </location>
</feature>
<reference evidence="2" key="1">
    <citation type="submission" date="2020-06" db="EMBL/GenBank/DDBJ databases">
        <authorList>
            <person name="Onetto C."/>
        </authorList>
    </citation>
    <scope>NUCLEOTIDE SEQUENCE</scope>
</reference>
<gene>
    <name evidence="2" type="ORF">AWRI4619_LOCUS9383</name>
</gene>
<accession>A0A9N8PI71</accession>
<dbReference type="EMBL" id="CAIJEN010000017">
    <property type="protein sequence ID" value="CAD0096645.1"/>
    <property type="molecule type" value="Genomic_DNA"/>
</dbReference>
<feature type="region of interest" description="Disordered" evidence="1">
    <location>
        <begin position="33"/>
        <end position="118"/>
    </location>
</feature>
<organism evidence="2 3">
    <name type="scientific">Aureobasidium vineae</name>
    <dbReference type="NCBI Taxonomy" id="2773715"/>
    <lineage>
        <taxon>Eukaryota</taxon>
        <taxon>Fungi</taxon>
        <taxon>Dikarya</taxon>
        <taxon>Ascomycota</taxon>
        <taxon>Pezizomycotina</taxon>
        <taxon>Dothideomycetes</taxon>
        <taxon>Dothideomycetidae</taxon>
        <taxon>Dothideales</taxon>
        <taxon>Saccotheciaceae</taxon>
        <taxon>Aureobasidium</taxon>
    </lineage>
</organism>